<evidence type="ECO:0000256" key="1">
    <source>
        <dbReference type="ARBA" id="ARBA00004120"/>
    </source>
</evidence>
<feature type="compositionally biased region" description="Basic residues" evidence="11">
    <location>
        <begin position="31"/>
        <end position="41"/>
    </location>
</feature>
<evidence type="ECO:0000256" key="2">
    <source>
        <dbReference type="ARBA" id="ARBA00007508"/>
    </source>
</evidence>
<dbReference type="Pfam" id="PF14988">
    <property type="entry name" value="DUF4515"/>
    <property type="match status" value="1"/>
</dbReference>
<feature type="non-terminal residue" evidence="13">
    <location>
        <position position="1"/>
    </location>
</feature>
<evidence type="ECO:0000256" key="6">
    <source>
        <dbReference type="ARBA" id="ARBA00023069"/>
    </source>
</evidence>
<keyword evidence="7" id="KW-0206">Cytoskeleton</keyword>
<keyword evidence="4" id="KW-0963">Cytoplasm</keyword>
<dbReference type="EMBL" id="JADGJD010000259">
    <property type="protein sequence ID" value="KAJ3052855.1"/>
    <property type="molecule type" value="Genomic_DNA"/>
</dbReference>
<feature type="coiled-coil region" evidence="10">
    <location>
        <begin position="75"/>
        <end position="145"/>
    </location>
</feature>
<keyword evidence="8" id="KW-0966">Cell projection</keyword>
<evidence type="ECO:0000256" key="11">
    <source>
        <dbReference type="SAM" id="MobiDB-lite"/>
    </source>
</evidence>
<accession>A0AAD5SDE0</accession>
<keyword evidence="6" id="KW-0969">Cilium</keyword>
<feature type="region of interest" description="Disordered" evidence="11">
    <location>
        <begin position="1"/>
        <end position="50"/>
    </location>
</feature>
<proteinExistence type="inferred from homology"/>
<evidence type="ECO:0000313" key="13">
    <source>
        <dbReference type="EMBL" id="KAJ3052855.1"/>
    </source>
</evidence>
<protein>
    <recommendedName>
        <fullName evidence="3">Basal body-orientation factor 1</fullName>
    </recommendedName>
    <alternativeName>
        <fullName evidence="9">Coiled-coil domain-containing protein 176</fullName>
    </alternativeName>
</protein>
<reference evidence="13" key="1">
    <citation type="submission" date="2020-05" db="EMBL/GenBank/DDBJ databases">
        <title>Phylogenomic resolution of chytrid fungi.</title>
        <authorList>
            <person name="Stajich J.E."/>
            <person name="Amses K."/>
            <person name="Simmons R."/>
            <person name="Seto K."/>
            <person name="Myers J."/>
            <person name="Bonds A."/>
            <person name="Quandt C.A."/>
            <person name="Barry K."/>
            <person name="Liu P."/>
            <person name="Grigoriev I."/>
            <person name="Longcore J.E."/>
            <person name="James T.Y."/>
        </authorList>
    </citation>
    <scope>NUCLEOTIDE SEQUENCE</scope>
    <source>
        <strain evidence="13">JEL0318</strain>
    </source>
</reference>
<evidence type="ECO:0000256" key="5">
    <source>
        <dbReference type="ARBA" id="ARBA00023054"/>
    </source>
</evidence>
<comment type="caution">
    <text evidence="13">The sequence shown here is derived from an EMBL/GenBank/DDBJ whole genome shotgun (WGS) entry which is preliminary data.</text>
</comment>
<comment type="subcellular location">
    <subcellularLocation>
        <location evidence="1">Cytoplasm</location>
        <location evidence="1">Cytoskeleton</location>
        <location evidence="1">Cilium basal body</location>
    </subcellularLocation>
</comment>
<comment type="similarity">
    <text evidence="2">Belongs to the BBOF1 family.</text>
</comment>
<evidence type="ECO:0000256" key="10">
    <source>
        <dbReference type="SAM" id="Coils"/>
    </source>
</evidence>
<dbReference type="Proteomes" id="UP001212841">
    <property type="component" value="Unassembled WGS sequence"/>
</dbReference>
<evidence type="ECO:0000313" key="14">
    <source>
        <dbReference type="Proteomes" id="UP001212841"/>
    </source>
</evidence>
<dbReference type="InterPro" id="IPR032777">
    <property type="entry name" value="DUF4515"/>
</dbReference>
<dbReference type="AlphaFoldDB" id="A0AAD5SDE0"/>
<name>A0AAD5SDE0_9FUNG</name>
<organism evidence="13 14">
    <name type="scientific">Rhizophlyctis rosea</name>
    <dbReference type="NCBI Taxonomy" id="64517"/>
    <lineage>
        <taxon>Eukaryota</taxon>
        <taxon>Fungi</taxon>
        <taxon>Fungi incertae sedis</taxon>
        <taxon>Chytridiomycota</taxon>
        <taxon>Chytridiomycota incertae sedis</taxon>
        <taxon>Chytridiomycetes</taxon>
        <taxon>Rhizophlyctidales</taxon>
        <taxon>Rhizophlyctidaceae</taxon>
        <taxon>Rhizophlyctis</taxon>
    </lineage>
</organism>
<keyword evidence="14" id="KW-1185">Reference proteome</keyword>
<evidence type="ECO:0000256" key="3">
    <source>
        <dbReference type="ARBA" id="ARBA00015392"/>
    </source>
</evidence>
<feature type="coiled-coil region" evidence="10">
    <location>
        <begin position="268"/>
        <end position="363"/>
    </location>
</feature>
<evidence type="ECO:0000256" key="7">
    <source>
        <dbReference type="ARBA" id="ARBA00023212"/>
    </source>
</evidence>
<evidence type="ECO:0000256" key="9">
    <source>
        <dbReference type="ARBA" id="ARBA00031573"/>
    </source>
</evidence>
<evidence type="ECO:0000256" key="8">
    <source>
        <dbReference type="ARBA" id="ARBA00023273"/>
    </source>
</evidence>
<gene>
    <name evidence="13" type="ORF">HK097_005516</name>
</gene>
<evidence type="ECO:0000259" key="12">
    <source>
        <dbReference type="Pfam" id="PF14988"/>
    </source>
</evidence>
<feature type="coiled-coil region" evidence="10">
    <location>
        <begin position="174"/>
        <end position="208"/>
    </location>
</feature>
<sequence length="427" mass="49266">MNAAIASASPPTLPPAPLPPDKVAEKEKGDKKGKKKGKKKGPSLPKDMVMNEKGEVVTAKEFMLQQTLDATNKSLAHFKERLEGLTTTNEHLQEAMTQQEKDALEVIAALHLENEKKDASQKQLRAQYEAEIARVRAERDAVVGEYERRVADMLSALTEKEAAFKVMQQEFSVIKDFRRKRHDLLKQLDTLKIELSDAERRHKDTVTRMERKFFEEKIRLQKEANRKISELATKAHREALQTLSETQKDVFRENIRLSDALRVHMQEGEDLAKVTARLEGENRRLEEEKELNGVIVREKIVGGRVAKGEIKRLQLKIQSMEHALSHVVREFEHEREIVGRLARRDLEEVRKVAEVLRARLERKGVEMRHVKRLAQHILDQRTDLERFFMDALETVRSEILTERDRKKRELAAEQSRRLRAVAKVGGG</sequence>
<dbReference type="PANTHER" id="PTHR14845">
    <property type="entry name" value="COILED-COIL DOMAIN-CONTAINING 166"/>
    <property type="match status" value="1"/>
</dbReference>
<dbReference type="PANTHER" id="PTHR14845:SF5">
    <property type="entry name" value="BASAL BODY-ORIENTATION FACTOR 1"/>
    <property type="match status" value="1"/>
</dbReference>
<feature type="compositionally biased region" description="Pro residues" evidence="11">
    <location>
        <begin position="11"/>
        <end position="20"/>
    </location>
</feature>
<evidence type="ECO:0000256" key="4">
    <source>
        <dbReference type="ARBA" id="ARBA00022490"/>
    </source>
</evidence>
<feature type="compositionally biased region" description="Low complexity" evidence="11">
    <location>
        <begin position="1"/>
        <end position="10"/>
    </location>
</feature>
<feature type="domain" description="DUF4515" evidence="12">
    <location>
        <begin position="109"/>
        <end position="292"/>
    </location>
</feature>
<keyword evidence="5 10" id="KW-0175">Coiled coil</keyword>